<sequence>MTMGSNDNRHSLWQAHPRPKYAAASSHSSATTPTEASQEQQHPAPHPTPTTAYASPSTSSAASNSPPRLRRPLSTAAHERERAQDLRFQDFPAGFPMGDSGTVTSGSESEAGAFTHFVPGAAPSGAGILAAGLNITGGQRQARRPQIQGQTEPLEQYHFLNGYDLDGQSAGDSHGAPRSYRDGRGLVHSQVQGPRRGFTVEPTAGSGSFDIASASASEQEEEEEAQHLFHQYQYHRPSHHHRYHHDEEDLLSQYSSHRQRPPLEVALPTPYVALFFLAIIVFFLAFSCLLFGFCIDPPWSLLPLMGVAVVLALMGRAEERQRRWQTQTTLDGGGDGDSPALAAVHKMNGGSGRLCARVLGKIRHGAVRPIRARPDFRWLISVIVSLIPVAALSVVLAGVGNDAGVPIVSIDATKHAPVDGDDTIDDDVPRAAIVGAVTARSDQLAVAARVEVGSAEGAESVELQDLVVVGAEKHLRRPRAGYRNPAWKVAASSHTPDHQTTLARVQVPRQWTPLGLARPDDDVLEGCAVREDEHGVLLAGLGLLLAHGVSAGQVAVTGMAVEAEVAPEDAGRVVVTVVGAALPPPPLVVVVLAVEEEVVAVVVSPPSSQGTEALRVGHERSFEL</sequence>
<evidence type="ECO:0000256" key="2">
    <source>
        <dbReference type="SAM" id="Phobius"/>
    </source>
</evidence>
<dbReference type="EMBL" id="JAKWBI020000147">
    <property type="protein sequence ID" value="KAJ2901539.1"/>
    <property type="molecule type" value="Genomic_DNA"/>
</dbReference>
<gene>
    <name evidence="3" type="ORF">MKZ38_001672</name>
</gene>
<keyword evidence="2" id="KW-0472">Membrane</keyword>
<evidence type="ECO:0000313" key="3">
    <source>
        <dbReference type="EMBL" id="KAJ2901539.1"/>
    </source>
</evidence>
<feature type="transmembrane region" description="Helical" evidence="2">
    <location>
        <begin position="378"/>
        <end position="399"/>
    </location>
</feature>
<dbReference type="AlphaFoldDB" id="A0AAD5RRD1"/>
<evidence type="ECO:0000256" key="1">
    <source>
        <dbReference type="SAM" id="MobiDB-lite"/>
    </source>
</evidence>
<reference evidence="3" key="1">
    <citation type="submission" date="2022-07" db="EMBL/GenBank/DDBJ databases">
        <title>Draft genome sequence of Zalerion maritima ATCC 34329, a (micro)plastics degrading marine fungus.</title>
        <authorList>
            <person name="Paco A."/>
            <person name="Goncalves M.F.M."/>
            <person name="Rocha-Santos T.A.P."/>
            <person name="Alves A."/>
        </authorList>
    </citation>
    <scope>NUCLEOTIDE SEQUENCE</scope>
    <source>
        <strain evidence="3">ATCC 34329</strain>
    </source>
</reference>
<dbReference type="Proteomes" id="UP001201980">
    <property type="component" value="Unassembled WGS sequence"/>
</dbReference>
<keyword evidence="2" id="KW-0812">Transmembrane</keyword>
<accession>A0AAD5RRD1</accession>
<feature type="compositionally biased region" description="Low complexity" evidence="1">
    <location>
        <begin position="22"/>
        <end position="37"/>
    </location>
</feature>
<feature type="transmembrane region" description="Helical" evidence="2">
    <location>
        <begin position="271"/>
        <end position="293"/>
    </location>
</feature>
<organism evidence="3 4">
    <name type="scientific">Zalerion maritima</name>
    <dbReference type="NCBI Taxonomy" id="339359"/>
    <lineage>
        <taxon>Eukaryota</taxon>
        <taxon>Fungi</taxon>
        <taxon>Dikarya</taxon>
        <taxon>Ascomycota</taxon>
        <taxon>Pezizomycotina</taxon>
        <taxon>Sordariomycetes</taxon>
        <taxon>Lulworthiomycetidae</taxon>
        <taxon>Lulworthiales</taxon>
        <taxon>Lulworthiaceae</taxon>
        <taxon>Zalerion</taxon>
    </lineage>
</organism>
<protein>
    <submittedName>
        <fullName evidence="3">Uncharacterized protein</fullName>
    </submittedName>
</protein>
<feature type="region of interest" description="Disordered" evidence="1">
    <location>
        <begin position="1"/>
        <end position="108"/>
    </location>
</feature>
<feature type="compositionally biased region" description="Low complexity" evidence="1">
    <location>
        <begin position="49"/>
        <end position="67"/>
    </location>
</feature>
<name>A0AAD5RRD1_9PEZI</name>
<feature type="region of interest" description="Disordered" evidence="1">
    <location>
        <begin position="162"/>
        <end position="184"/>
    </location>
</feature>
<feature type="transmembrane region" description="Helical" evidence="2">
    <location>
        <begin position="299"/>
        <end position="317"/>
    </location>
</feature>
<keyword evidence="4" id="KW-1185">Reference proteome</keyword>
<feature type="compositionally biased region" description="Basic and acidic residues" evidence="1">
    <location>
        <begin position="77"/>
        <end position="88"/>
    </location>
</feature>
<comment type="caution">
    <text evidence="3">The sequence shown here is derived from an EMBL/GenBank/DDBJ whole genome shotgun (WGS) entry which is preliminary data.</text>
</comment>
<evidence type="ECO:0000313" key="4">
    <source>
        <dbReference type="Proteomes" id="UP001201980"/>
    </source>
</evidence>
<proteinExistence type="predicted"/>
<keyword evidence="2" id="KW-1133">Transmembrane helix</keyword>